<sequence length="59" mass="6257">MAAVLVKLMESRRGQQTGVPCLRIQESGAGSGNTGSWDRSGNCKPAGYMRADQLRASSD</sequence>
<dbReference type="AlphaFoldDB" id="A0A0D9VGE7"/>
<evidence type="ECO:0000313" key="2">
    <source>
        <dbReference type="EnsemblPlants" id="LPERR02G14590.1"/>
    </source>
</evidence>
<reference evidence="2" key="3">
    <citation type="submission" date="2015-04" db="UniProtKB">
        <authorList>
            <consortium name="EnsemblPlants"/>
        </authorList>
    </citation>
    <scope>IDENTIFICATION</scope>
</reference>
<evidence type="ECO:0000313" key="3">
    <source>
        <dbReference type="Proteomes" id="UP000032180"/>
    </source>
</evidence>
<feature type="region of interest" description="Disordered" evidence="1">
    <location>
        <begin position="24"/>
        <end position="59"/>
    </location>
</feature>
<dbReference type="Proteomes" id="UP000032180">
    <property type="component" value="Chromosome 2"/>
</dbReference>
<reference evidence="2 3" key="1">
    <citation type="submission" date="2012-08" db="EMBL/GenBank/DDBJ databases">
        <title>Oryza genome evolution.</title>
        <authorList>
            <person name="Wing R.A."/>
        </authorList>
    </citation>
    <scope>NUCLEOTIDE SEQUENCE</scope>
</reference>
<dbReference type="EnsemblPlants" id="LPERR02G14590.1">
    <property type="protein sequence ID" value="LPERR02G14590.1"/>
    <property type="gene ID" value="LPERR02G14590"/>
</dbReference>
<name>A0A0D9VGE7_9ORYZ</name>
<proteinExistence type="predicted"/>
<dbReference type="Gramene" id="LPERR02G14590.1">
    <property type="protein sequence ID" value="LPERR02G14590.1"/>
    <property type="gene ID" value="LPERR02G14590"/>
</dbReference>
<organism evidence="2 3">
    <name type="scientific">Leersia perrieri</name>
    <dbReference type="NCBI Taxonomy" id="77586"/>
    <lineage>
        <taxon>Eukaryota</taxon>
        <taxon>Viridiplantae</taxon>
        <taxon>Streptophyta</taxon>
        <taxon>Embryophyta</taxon>
        <taxon>Tracheophyta</taxon>
        <taxon>Spermatophyta</taxon>
        <taxon>Magnoliopsida</taxon>
        <taxon>Liliopsida</taxon>
        <taxon>Poales</taxon>
        <taxon>Poaceae</taxon>
        <taxon>BOP clade</taxon>
        <taxon>Oryzoideae</taxon>
        <taxon>Oryzeae</taxon>
        <taxon>Oryzinae</taxon>
        <taxon>Leersia</taxon>
    </lineage>
</organism>
<evidence type="ECO:0000256" key="1">
    <source>
        <dbReference type="SAM" id="MobiDB-lite"/>
    </source>
</evidence>
<dbReference type="HOGENOM" id="CLU_2964150_0_0_1"/>
<accession>A0A0D9VGE7</accession>
<reference evidence="3" key="2">
    <citation type="submission" date="2013-12" db="EMBL/GenBank/DDBJ databases">
        <authorList>
            <person name="Yu Y."/>
            <person name="Lee S."/>
            <person name="de Baynast K."/>
            <person name="Wissotski M."/>
            <person name="Liu L."/>
            <person name="Talag J."/>
            <person name="Goicoechea J."/>
            <person name="Angelova A."/>
            <person name="Jetty R."/>
            <person name="Kudrna D."/>
            <person name="Golser W."/>
            <person name="Rivera L."/>
            <person name="Zhang J."/>
            <person name="Wing R."/>
        </authorList>
    </citation>
    <scope>NUCLEOTIDE SEQUENCE</scope>
</reference>
<keyword evidence="3" id="KW-1185">Reference proteome</keyword>
<protein>
    <submittedName>
        <fullName evidence="2">Uncharacterized protein</fullName>
    </submittedName>
</protein>